<protein>
    <submittedName>
        <fullName evidence="2">Type II nitroreductase</fullName>
    </submittedName>
</protein>
<dbReference type="PANTHER" id="PTHR43035:SF1">
    <property type="entry name" value="FATTY ACID REPRESSION MUTANT PROTEIN 2-RELATED"/>
    <property type="match status" value="1"/>
</dbReference>
<dbReference type="SUPFAM" id="SSF55469">
    <property type="entry name" value="FMN-dependent nitroreductase-like"/>
    <property type="match status" value="1"/>
</dbReference>
<dbReference type="InterPro" id="IPR000415">
    <property type="entry name" value="Nitroreductase-like"/>
</dbReference>
<feature type="domain" description="Nitroreductase" evidence="1">
    <location>
        <begin position="17"/>
        <end position="184"/>
    </location>
</feature>
<dbReference type="Proteomes" id="UP001642406">
    <property type="component" value="Unassembled WGS sequence"/>
</dbReference>
<dbReference type="Pfam" id="PF00881">
    <property type="entry name" value="Nitroreductase"/>
    <property type="match status" value="1"/>
</dbReference>
<dbReference type="InterPro" id="IPR033877">
    <property type="entry name" value="Frm2/Hbn1"/>
</dbReference>
<gene>
    <name evidence="2" type="primary">FRM2</name>
    <name evidence="2" type="ORF">SBRCBS47491_004283</name>
</gene>
<evidence type="ECO:0000313" key="3">
    <source>
        <dbReference type="Proteomes" id="UP001642406"/>
    </source>
</evidence>
<proteinExistence type="predicted"/>
<dbReference type="CDD" id="cd02140">
    <property type="entry name" value="Frm2-like"/>
    <property type="match status" value="1"/>
</dbReference>
<evidence type="ECO:0000313" key="2">
    <source>
        <dbReference type="EMBL" id="CAK7220722.1"/>
    </source>
</evidence>
<accession>A0ABP0BM26</accession>
<keyword evidence="3" id="KW-1185">Reference proteome</keyword>
<name>A0ABP0BM26_9PEZI</name>
<reference evidence="2 3" key="1">
    <citation type="submission" date="2024-01" db="EMBL/GenBank/DDBJ databases">
        <authorList>
            <person name="Allen C."/>
            <person name="Tagirdzhanova G."/>
        </authorList>
    </citation>
    <scope>NUCLEOTIDE SEQUENCE [LARGE SCALE GENOMIC DNA]</scope>
</reference>
<dbReference type="EMBL" id="CAWUHC010000032">
    <property type="protein sequence ID" value="CAK7220722.1"/>
    <property type="molecule type" value="Genomic_DNA"/>
</dbReference>
<comment type="caution">
    <text evidence="2">The sequence shown here is derived from an EMBL/GenBank/DDBJ whole genome shotgun (WGS) entry which is preliminary data.</text>
</comment>
<organism evidence="2 3">
    <name type="scientific">Sporothrix bragantina</name>
    <dbReference type="NCBI Taxonomy" id="671064"/>
    <lineage>
        <taxon>Eukaryota</taxon>
        <taxon>Fungi</taxon>
        <taxon>Dikarya</taxon>
        <taxon>Ascomycota</taxon>
        <taxon>Pezizomycotina</taxon>
        <taxon>Sordariomycetes</taxon>
        <taxon>Sordariomycetidae</taxon>
        <taxon>Ophiostomatales</taxon>
        <taxon>Ophiostomataceae</taxon>
        <taxon>Sporothrix</taxon>
    </lineage>
</organism>
<evidence type="ECO:0000259" key="1">
    <source>
        <dbReference type="Pfam" id="PF00881"/>
    </source>
</evidence>
<sequence>MASVTKPNADTLLELMKGRRSYYALSKDLPVSKDRIQEIVKEAIRQTPSSFNSQSNRVVVLFGDEHDKFWALVTETLKAIVPAENWESTNNRMNMFKAGAGSILFFEDQTVVENMQAKFAIYADRFPVWALQTDGMLQFALWTALEAEGLGANLQHYNPIVDEKVAETWKIPSTWKLNAQLVFGARAGEVSPKDQLPIEERYKVFGA</sequence>
<dbReference type="PANTHER" id="PTHR43035">
    <property type="entry name" value="FATTY ACID REPRESSION MUTANT PROTEIN 2-RELATED"/>
    <property type="match status" value="1"/>
</dbReference>
<dbReference type="InterPro" id="IPR029479">
    <property type="entry name" value="Nitroreductase"/>
</dbReference>
<dbReference type="Gene3D" id="3.40.109.10">
    <property type="entry name" value="NADH Oxidase"/>
    <property type="match status" value="1"/>
</dbReference>